<gene>
    <name evidence="15" type="ORF">HOLleu_17140</name>
</gene>
<evidence type="ECO:0000256" key="3">
    <source>
        <dbReference type="ARBA" id="ARBA00022737"/>
    </source>
</evidence>
<evidence type="ECO:0000256" key="9">
    <source>
        <dbReference type="PROSITE-ProRule" id="PRU00108"/>
    </source>
</evidence>
<dbReference type="Gene3D" id="1.10.10.60">
    <property type="entry name" value="Homeodomain-like"/>
    <property type="match status" value="1"/>
</dbReference>
<dbReference type="GO" id="GO:0005634">
    <property type="term" value="C:nucleus"/>
    <property type="evidence" value="ECO:0007669"/>
    <property type="project" value="UniProtKB-SubCell"/>
</dbReference>
<feature type="compositionally biased region" description="Polar residues" evidence="12">
    <location>
        <begin position="385"/>
        <end position="395"/>
    </location>
</feature>
<feature type="compositionally biased region" description="Basic and acidic residues" evidence="12">
    <location>
        <begin position="371"/>
        <end position="383"/>
    </location>
</feature>
<dbReference type="GO" id="GO:0030182">
    <property type="term" value="P:neuron differentiation"/>
    <property type="evidence" value="ECO:0007669"/>
    <property type="project" value="TreeGrafter"/>
</dbReference>
<dbReference type="GO" id="GO:0046872">
    <property type="term" value="F:metal ion binding"/>
    <property type="evidence" value="ECO:0007669"/>
    <property type="project" value="UniProtKB-KW"/>
</dbReference>
<dbReference type="PROSITE" id="PS00478">
    <property type="entry name" value="LIM_DOMAIN_1"/>
    <property type="match status" value="1"/>
</dbReference>
<evidence type="ECO:0000256" key="5">
    <source>
        <dbReference type="ARBA" id="ARBA00023038"/>
    </source>
</evidence>
<dbReference type="SMART" id="SM00389">
    <property type="entry name" value="HOX"/>
    <property type="match status" value="1"/>
</dbReference>
<evidence type="ECO:0000256" key="11">
    <source>
        <dbReference type="RuleBase" id="RU000682"/>
    </source>
</evidence>
<reference evidence="15" key="1">
    <citation type="submission" date="2021-10" db="EMBL/GenBank/DDBJ databases">
        <title>Tropical sea cucumber genome reveals ecological adaptation and Cuvierian tubules defense mechanism.</title>
        <authorList>
            <person name="Chen T."/>
        </authorList>
    </citation>
    <scope>NUCLEOTIDE SEQUENCE</scope>
    <source>
        <strain evidence="15">Nanhai2018</strain>
        <tissue evidence="15">Muscle</tissue>
    </source>
</reference>
<dbReference type="CDD" id="cd00086">
    <property type="entry name" value="homeodomain"/>
    <property type="match status" value="1"/>
</dbReference>
<evidence type="ECO:0000256" key="2">
    <source>
        <dbReference type="ARBA" id="ARBA00022723"/>
    </source>
</evidence>
<keyword evidence="8 9" id="KW-0539">Nucleus</keyword>
<name>A0A9Q1C7F9_HOLLE</name>
<evidence type="ECO:0000313" key="16">
    <source>
        <dbReference type="Proteomes" id="UP001152320"/>
    </source>
</evidence>
<accession>A0A9Q1C7F9</accession>
<keyword evidence="3" id="KW-0677">Repeat</keyword>
<dbReference type="InterPro" id="IPR050453">
    <property type="entry name" value="LIM_Homeobox_TF"/>
</dbReference>
<dbReference type="SUPFAM" id="SSF57716">
    <property type="entry name" value="Glucocorticoid receptor-like (DNA-binding domain)"/>
    <property type="match status" value="2"/>
</dbReference>
<dbReference type="PROSITE" id="PS50071">
    <property type="entry name" value="HOMEOBOX_2"/>
    <property type="match status" value="1"/>
</dbReference>
<dbReference type="Pfam" id="PF00412">
    <property type="entry name" value="LIM"/>
    <property type="match status" value="2"/>
</dbReference>
<keyword evidence="6 9" id="KW-0238">DNA-binding</keyword>
<dbReference type="InterPro" id="IPR001356">
    <property type="entry name" value="HD"/>
</dbReference>
<evidence type="ECO:0000256" key="1">
    <source>
        <dbReference type="ARBA" id="ARBA00004123"/>
    </source>
</evidence>
<dbReference type="GO" id="GO:0000981">
    <property type="term" value="F:DNA-binding transcription factor activity, RNA polymerase II-specific"/>
    <property type="evidence" value="ECO:0007669"/>
    <property type="project" value="TreeGrafter"/>
</dbReference>
<feature type="compositionally biased region" description="Basic and acidic residues" evidence="12">
    <location>
        <begin position="401"/>
        <end position="430"/>
    </location>
</feature>
<dbReference type="FunFam" id="2.10.110.10:FF:000033">
    <property type="entry name" value="LIM/homeobox protein Lhx9 isoform X2"/>
    <property type="match status" value="1"/>
</dbReference>
<dbReference type="Gene3D" id="2.10.110.10">
    <property type="entry name" value="Cysteine Rich Protein"/>
    <property type="match status" value="2"/>
</dbReference>
<feature type="domain" description="LIM zinc-binding" evidence="13">
    <location>
        <begin position="84"/>
        <end position="145"/>
    </location>
</feature>
<dbReference type="Pfam" id="PF00046">
    <property type="entry name" value="Homeodomain"/>
    <property type="match status" value="1"/>
</dbReference>
<dbReference type="PANTHER" id="PTHR24208:SF168">
    <property type="entry name" value="PROTEIN APTEROUS"/>
    <property type="match status" value="1"/>
</dbReference>
<feature type="domain" description="Homeobox" evidence="14">
    <location>
        <begin position="308"/>
        <end position="369"/>
    </location>
</feature>
<dbReference type="InterPro" id="IPR001781">
    <property type="entry name" value="Znf_LIM"/>
</dbReference>
<evidence type="ECO:0000259" key="14">
    <source>
        <dbReference type="PROSITE" id="PS50071"/>
    </source>
</evidence>
<dbReference type="AlphaFoldDB" id="A0A9Q1C7F9"/>
<proteinExistence type="predicted"/>
<dbReference type="EMBL" id="JAIZAY010000007">
    <property type="protein sequence ID" value="KAJ8039424.1"/>
    <property type="molecule type" value="Genomic_DNA"/>
</dbReference>
<dbReference type="PROSITE" id="PS50023">
    <property type="entry name" value="LIM_DOMAIN_2"/>
    <property type="match status" value="2"/>
</dbReference>
<evidence type="ECO:0000256" key="10">
    <source>
        <dbReference type="PROSITE-ProRule" id="PRU00125"/>
    </source>
</evidence>
<evidence type="ECO:0000259" key="13">
    <source>
        <dbReference type="PROSITE" id="PS50023"/>
    </source>
</evidence>
<evidence type="ECO:0000256" key="8">
    <source>
        <dbReference type="ARBA" id="ARBA00023242"/>
    </source>
</evidence>
<feature type="region of interest" description="Disordered" evidence="12">
    <location>
        <begin position="370"/>
        <end position="430"/>
    </location>
</feature>
<feature type="DNA-binding region" description="Homeobox" evidence="9">
    <location>
        <begin position="310"/>
        <end position="370"/>
    </location>
</feature>
<dbReference type="FunFam" id="1.10.10.60:FF:000027">
    <property type="entry name" value="LIM/homeobox protein Lhx9"/>
    <property type="match status" value="1"/>
</dbReference>
<comment type="caution">
    <text evidence="15">The sequence shown here is derived from an EMBL/GenBank/DDBJ whole genome shotgun (WGS) entry which is preliminary data.</text>
</comment>
<keyword evidence="2 10" id="KW-0479">Metal-binding</keyword>
<dbReference type="CDD" id="cd09377">
    <property type="entry name" value="LIM2_Lhx2_Lhx9"/>
    <property type="match status" value="1"/>
</dbReference>
<dbReference type="SUPFAM" id="SSF46689">
    <property type="entry name" value="Homeodomain-like"/>
    <property type="match status" value="1"/>
</dbReference>
<sequence length="521" mass="57649">MNSYILPEPGYPLHSVGQITGSVQEVTQMPGYCESSPSGTSPGLEELRSPASNNNNRLTTLKMPSACCGDSSTTSSPAMAGQPSQCAGCGGQIGDRYFLNAADHQWHIQCLRCCDCKLQLDSELTCYSKDGKIYCKDDYFKRFSVKRCARCYLAISSNEMVMRAKGLVYHLLCFTCTVCNRPLNPGDYFGMREHQVYCRLHYEMLFVPPMDHQNPPPISGMFAGVAPTGYPNSGLANGSSPPAGTPFFNGIGPPHSHTGSGHAFNHHKGRPRKRKGTDILGDFCAGLTDLDTHHGYENDAYHSHPPPPRSKRMRTSFKHHQLRTMKSYFSVNHNPDAKDLKQLAQKTGLTKRVLQVVWFQNARAKYRRTVLKKDKDGTTKDEQGNDQNSSRSPSNEDSDPLLEREDEKDREDGRDLSKEFHGSDGESVDDKHTIDELNEMGENIPNESSPENLVTMPSGVTYSELKTASPALADEVSSVSSMPTKRGNCLPLADCDDVSLRLKNTSLSPNFLPGYSDIFRS</sequence>
<keyword evidence="4 10" id="KW-0862">Zinc</keyword>
<dbReference type="FunFam" id="2.10.110.10:FF:000177">
    <property type="entry name" value="LIM homeobox 9"/>
    <property type="match status" value="1"/>
</dbReference>
<feature type="domain" description="LIM zinc-binding" evidence="13">
    <location>
        <begin position="146"/>
        <end position="208"/>
    </location>
</feature>
<evidence type="ECO:0000256" key="6">
    <source>
        <dbReference type="ARBA" id="ARBA00023125"/>
    </source>
</evidence>
<keyword evidence="5 10" id="KW-0440">LIM domain</keyword>
<protein>
    <submittedName>
        <fullName evidence="15">LIM/homeobox protein Lhx2</fullName>
    </submittedName>
</protein>
<keyword evidence="7 9" id="KW-0371">Homeobox</keyword>
<evidence type="ECO:0000256" key="12">
    <source>
        <dbReference type="SAM" id="MobiDB-lite"/>
    </source>
</evidence>
<dbReference type="GO" id="GO:0000977">
    <property type="term" value="F:RNA polymerase II transcription regulatory region sequence-specific DNA binding"/>
    <property type="evidence" value="ECO:0007669"/>
    <property type="project" value="TreeGrafter"/>
</dbReference>
<dbReference type="OrthoDB" id="9990008at2759"/>
<dbReference type="PANTHER" id="PTHR24208">
    <property type="entry name" value="LIM/HOMEOBOX PROTEIN LHX"/>
    <property type="match status" value="1"/>
</dbReference>
<keyword evidence="16" id="KW-1185">Reference proteome</keyword>
<evidence type="ECO:0000313" key="15">
    <source>
        <dbReference type="EMBL" id="KAJ8039424.1"/>
    </source>
</evidence>
<dbReference type="SMART" id="SM00132">
    <property type="entry name" value="LIM"/>
    <property type="match status" value="2"/>
</dbReference>
<comment type="subcellular location">
    <subcellularLocation>
        <location evidence="1 9 11">Nucleus</location>
    </subcellularLocation>
</comment>
<dbReference type="InterPro" id="IPR009057">
    <property type="entry name" value="Homeodomain-like_sf"/>
</dbReference>
<evidence type="ECO:0000256" key="7">
    <source>
        <dbReference type="ARBA" id="ARBA00023155"/>
    </source>
</evidence>
<dbReference type="CDD" id="cd09369">
    <property type="entry name" value="LIM1_Lhx2_Lhx9"/>
    <property type="match status" value="1"/>
</dbReference>
<dbReference type="Proteomes" id="UP001152320">
    <property type="component" value="Chromosome 7"/>
</dbReference>
<organism evidence="15 16">
    <name type="scientific">Holothuria leucospilota</name>
    <name type="common">Black long sea cucumber</name>
    <name type="synonym">Mertensiothuria leucospilota</name>
    <dbReference type="NCBI Taxonomy" id="206669"/>
    <lineage>
        <taxon>Eukaryota</taxon>
        <taxon>Metazoa</taxon>
        <taxon>Echinodermata</taxon>
        <taxon>Eleutherozoa</taxon>
        <taxon>Echinozoa</taxon>
        <taxon>Holothuroidea</taxon>
        <taxon>Aspidochirotacea</taxon>
        <taxon>Aspidochirotida</taxon>
        <taxon>Holothuriidae</taxon>
        <taxon>Holothuria</taxon>
    </lineage>
</organism>
<evidence type="ECO:0000256" key="4">
    <source>
        <dbReference type="ARBA" id="ARBA00022833"/>
    </source>
</evidence>